<dbReference type="InterPro" id="IPR011701">
    <property type="entry name" value="MFS"/>
</dbReference>
<dbReference type="PANTHER" id="PTHR45757">
    <property type="entry name" value="PROTEIN CBG23364-RELATED"/>
    <property type="match status" value="1"/>
</dbReference>
<feature type="transmembrane region" description="Helical" evidence="3">
    <location>
        <begin position="320"/>
        <end position="342"/>
    </location>
</feature>
<feature type="transmembrane region" description="Helical" evidence="3">
    <location>
        <begin position="428"/>
        <end position="446"/>
    </location>
</feature>
<evidence type="ECO:0000256" key="2">
    <source>
        <dbReference type="SAM" id="MobiDB-lite"/>
    </source>
</evidence>
<dbReference type="AlphaFoldDB" id="A0A7E4VNS6"/>
<evidence type="ECO:0000256" key="3">
    <source>
        <dbReference type="SAM" id="Phobius"/>
    </source>
</evidence>
<sequence>MIELAKNQQCRLRGDAIITEFHLSFELSTMNVVLFMAEMGAIRAPIMYPPPKTSNFPSHPRSDQYGSSSSSSYTRPSTAMSTFSGITLVPQKVPSSPETGSSSMNRWDTASSLPESNAPPKPDTVCGRMLTRGRFIMALLTLLCLSSIWSNIIAFNFCLVCLSPEEQDTQPTTLAPNPFFGNGESETPLRHQFAAVNFSKNQETALTAVLAATALISNFIVIPLMTRFGPRLIFTIFGLLSSVATVFLPAAMHTSFAGTLVLRGLQGAAFAVNFPMIGVFASRWSYYKQNGLAVSSLVAFVQLSPTISDPISGALCKGSLGWTSVLYGHAIVGCVLFILWGITYRNTPGKHPLLSAHEKFKVTINKPIQTKSESAKIPYAKILKTGSVWAVWIASLGNFFCVNVIFLFSPNYLHYVLKMNVSSTGASSAVPAILQFVVKVAAGAVSDKIYCISDGLRLRLFNSIAFFGSAACLIALAFMSGHESSTSCFIVLSVATGFLGFATGGFFKAGPMVARQYSQFVTGNVACGVDITMIIVPFVIGGIASNNTADEWKIVFLIIAGVQIVTNIIFCIMCRPDPAEWTITAAEPRRGTSATSSTPISSISRAKIAPA</sequence>
<reference evidence="6" key="2">
    <citation type="submission" date="2020-10" db="UniProtKB">
        <authorList>
            <consortium name="WormBaseParasite"/>
        </authorList>
    </citation>
    <scope>IDENTIFICATION</scope>
</reference>
<evidence type="ECO:0000259" key="4">
    <source>
        <dbReference type="PROSITE" id="PS50850"/>
    </source>
</evidence>
<feature type="transmembrane region" description="Helical" evidence="3">
    <location>
        <begin position="135"/>
        <end position="157"/>
    </location>
</feature>
<keyword evidence="3" id="KW-0812">Transmembrane</keyword>
<dbReference type="WBParaSite" id="Pan_g22777.t1">
    <property type="protein sequence ID" value="Pan_g22777.t1"/>
    <property type="gene ID" value="Pan_g22777"/>
</dbReference>
<proteinExistence type="predicted"/>
<dbReference type="Gene3D" id="1.20.1250.20">
    <property type="entry name" value="MFS general substrate transporter like domains"/>
    <property type="match status" value="2"/>
</dbReference>
<name>A0A7E4VNS6_PANRE</name>
<reference evidence="5" key="1">
    <citation type="journal article" date="2013" name="Genetics">
        <title>The draft genome and transcriptome of Panagrellus redivivus are shaped by the harsh demands of a free-living lifestyle.</title>
        <authorList>
            <person name="Srinivasan J."/>
            <person name="Dillman A.R."/>
            <person name="Macchietto M.G."/>
            <person name="Heikkinen L."/>
            <person name="Lakso M."/>
            <person name="Fracchia K.M."/>
            <person name="Antoshechkin I."/>
            <person name="Mortazavi A."/>
            <person name="Wong G."/>
            <person name="Sternberg P.W."/>
        </authorList>
    </citation>
    <scope>NUCLEOTIDE SEQUENCE [LARGE SCALE GENOMIC DNA]</scope>
    <source>
        <strain evidence="5">MT8872</strain>
    </source>
</reference>
<feature type="transmembrane region" description="Helical" evidence="3">
    <location>
        <begin position="519"/>
        <end position="540"/>
    </location>
</feature>
<dbReference type="GO" id="GO:0022857">
    <property type="term" value="F:transmembrane transporter activity"/>
    <property type="evidence" value="ECO:0007669"/>
    <property type="project" value="InterPro"/>
</dbReference>
<feature type="region of interest" description="Disordered" evidence="2">
    <location>
        <begin position="586"/>
        <end position="611"/>
    </location>
</feature>
<keyword evidence="3" id="KW-1133">Transmembrane helix</keyword>
<dbReference type="InterPro" id="IPR036259">
    <property type="entry name" value="MFS_trans_sf"/>
</dbReference>
<feature type="compositionally biased region" description="Low complexity" evidence="2">
    <location>
        <begin position="592"/>
        <end position="604"/>
    </location>
</feature>
<feature type="transmembrane region" description="Helical" evidence="3">
    <location>
        <begin position="232"/>
        <end position="252"/>
    </location>
</feature>
<evidence type="ECO:0000313" key="5">
    <source>
        <dbReference type="Proteomes" id="UP000492821"/>
    </source>
</evidence>
<evidence type="ECO:0000256" key="1">
    <source>
        <dbReference type="ARBA" id="ARBA00004141"/>
    </source>
</evidence>
<feature type="transmembrane region" description="Helical" evidence="3">
    <location>
        <begin position="291"/>
        <end position="308"/>
    </location>
</feature>
<organism evidence="5 6">
    <name type="scientific">Panagrellus redivivus</name>
    <name type="common">Microworm</name>
    <dbReference type="NCBI Taxonomy" id="6233"/>
    <lineage>
        <taxon>Eukaryota</taxon>
        <taxon>Metazoa</taxon>
        <taxon>Ecdysozoa</taxon>
        <taxon>Nematoda</taxon>
        <taxon>Chromadorea</taxon>
        <taxon>Rhabditida</taxon>
        <taxon>Tylenchina</taxon>
        <taxon>Panagrolaimomorpha</taxon>
        <taxon>Panagrolaimoidea</taxon>
        <taxon>Panagrolaimidae</taxon>
        <taxon>Panagrellus</taxon>
    </lineage>
</organism>
<keyword evidence="3" id="KW-0472">Membrane</keyword>
<dbReference type="PANTHER" id="PTHR45757:SF23">
    <property type="entry name" value="MAJOR FACILITATOR SUPERFAMILY (MFS) PROFILE DOMAIN-CONTAINING PROTEIN"/>
    <property type="match status" value="1"/>
</dbReference>
<protein>
    <submittedName>
        <fullName evidence="6">MFS domain-containing protein</fullName>
    </submittedName>
</protein>
<feature type="transmembrane region" description="Helical" evidence="3">
    <location>
        <begin position="264"/>
        <end position="284"/>
    </location>
</feature>
<feature type="transmembrane region" description="Helical" evidence="3">
    <location>
        <begin position="388"/>
        <end position="408"/>
    </location>
</feature>
<dbReference type="SUPFAM" id="SSF103473">
    <property type="entry name" value="MFS general substrate transporter"/>
    <property type="match status" value="1"/>
</dbReference>
<dbReference type="InterPro" id="IPR020846">
    <property type="entry name" value="MFS_dom"/>
</dbReference>
<dbReference type="GO" id="GO:0016020">
    <property type="term" value="C:membrane"/>
    <property type="evidence" value="ECO:0007669"/>
    <property type="project" value="UniProtKB-SubCell"/>
</dbReference>
<feature type="compositionally biased region" description="Polar residues" evidence="2">
    <location>
        <begin position="93"/>
        <end position="115"/>
    </location>
</feature>
<feature type="transmembrane region" description="Helical" evidence="3">
    <location>
        <begin position="552"/>
        <end position="573"/>
    </location>
</feature>
<feature type="compositionally biased region" description="Polar residues" evidence="2">
    <location>
        <begin position="73"/>
        <end position="85"/>
    </location>
</feature>
<feature type="transmembrane region" description="Helical" evidence="3">
    <location>
        <begin position="484"/>
        <end position="507"/>
    </location>
</feature>
<feature type="domain" description="Major facilitator superfamily (MFS) profile" evidence="4">
    <location>
        <begin position="142"/>
        <end position="578"/>
    </location>
</feature>
<feature type="transmembrane region" description="Helical" evidence="3">
    <location>
        <begin position="205"/>
        <end position="225"/>
    </location>
</feature>
<accession>A0A7E4VNS6</accession>
<dbReference type="PROSITE" id="PS50850">
    <property type="entry name" value="MFS"/>
    <property type="match status" value="1"/>
</dbReference>
<keyword evidence="5" id="KW-1185">Reference proteome</keyword>
<dbReference type="Proteomes" id="UP000492821">
    <property type="component" value="Unassembled WGS sequence"/>
</dbReference>
<comment type="subcellular location">
    <subcellularLocation>
        <location evidence="1">Membrane</location>
        <topology evidence="1">Multi-pass membrane protein</topology>
    </subcellularLocation>
</comment>
<dbReference type="Pfam" id="PF07690">
    <property type="entry name" value="MFS_1"/>
    <property type="match status" value="1"/>
</dbReference>
<feature type="region of interest" description="Disordered" evidence="2">
    <location>
        <begin position="53"/>
        <end position="124"/>
    </location>
</feature>
<evidence type="ECO:0000313" key="6">
    <source>
        <dbReference type="WBParaSite" id="Pan_g22777.t1"/>
    </source>
</evidence>
<feature type="transmembrane region" description="Helical" evidence="3">
    <location>
        <begin position="458"/>
        <end position="478"/>
    </location>
</feature>